<proteinExistence type="predicted"/>
<comment type="caution">
    <text evidence="1">The sequence shown here is derived from an EMBL/GenBank/DDBJ whole genome shotgun (WGS) entry which is preliminary data.</text>
</comment>
<dbReference type="Proteomes" id="UP000449969">
    <property type="component" value="Unassembled WGS sequence"/>
</dbReference>
<organism evidence="1 2">
    <name type="scientific">Bradyrhizobium cajani</name>
    <dbReference type="NCBI Taxonomy" id="1928661"/>
    <lineage>
        <taxon>Bacteria</taxon>
        <taxon>Pseudomonadati</taxon>
        <taxon>Pseudomonadota</taxon>
        <taxon>Alphaproteobacteria</taxon>
        <taxon>Hyphomicrobiales</taxon>
        <taxon>Nitrobacteraceae</taxon>
        <taxon>Bradyrhizobium</taxon>
    </lineage>
</organism>
<dbReference type="AlphaFoldDB" id="A0A844TL91"/>
<dbReference type="EMBL" id="WQNE01000036">
    <property type="protein sequence ID" value="MVT77559.1"/>
    <property type="molecule type" value="Genomic_DNA"/>
</dbReference>
<evidence type="ECO:0000313" key="2">
    <source>
        <dbReference type="Proteomes" id="UP000449969"/>
    </source>
</evidence>
<dbReference type="OrthoDB" id="8251778at2"/>
<reference evidence="1 2" key="1">
    <citation type="submission" date="2019-12" db="EMBL/GenBank/DDBJ databases">
        <title>Draft genome sequences Bradyrhizobium cajani AMBPC1010, Bradyrhizobium pachyrhizi AMBPC1040 and Bradyrhizobium yuanmingense ALSPC3051, three plant growth promoting strains isolated from nodules of Cajanus cajan L. in Dominican Republic.</title>
        <authorList>
            <person name="Flores-Felix J.D."/>
            <person name="Araujo J."/>
            <person name="Diaz-Alcantara C."/>
            <person name="Gonzalez-Andres F."/>
            <person name="Velazquez E."/>
        </authorList>
    </citation>
    <scope>NUCLEOTIDE SEQUENCE [LARGE SCALE GENOMIC DNA]</scope>
    <source>
        <strain evidence="1 2">1010</strain>
    </source>
</reference>
<sequence>MWLPFQVFHPNKMSDAEQMRTIREGLARSMELLRRAPVADTFLGRKTQEPFPREDEAIRIDRWLSSRELQPPKK</sequence>
<keyword evidence="2" id="KW-1185">Reference proteome</keyword>
<accession>A0A844TL91</accession>
<gene>
    <name evidence="1" type="ORF">GPL20_31660</name>
</gene>
<evidence type="ECO:0000313" key="1">
    <source>
        <dbReference type="EMBL" id="MVT77559.1"/>
    </source>
</evidence>
<protein>
    <submittedName>
        <fullName evidence="1">Uncharacterized protein</fullName>
    </submittedName>
</protein>
<name>A0A844TL91_9BRAD</name>
<dbReference type="RefSeq" id="WP_157335178.1">
    <property type="nucleotide sequence ID" value="NZ_JANADL010000006.1"/>
</dbReference>